<protein>
    <submittedName>
        <fullName evidence="4">Amidophosphoribosyltransferase</fullName>
    </submittedName>
    <submittedName>
        <fullName evidence="3">ComF family protein</fullName>
    </submittedName>
</protein>
<dbReference type="InterPro" id="IPR000836">
    <property type="entry name" value="PRTase_dom"/>
</dbReference>
<dbReference type="Proteomes" id="UP000587211">
    <property type="component" value="Unassembled WGS sequence"/>
</dbReference>
<dbReference type="InterPro" id="IPR051910">
    <property type="entry name" value="ComF/GntX_DNA_util-trans"/>
</dbReference>
<dbReference type="Gene3D" id="3.40.50.2020">
    <property type="match status" value="1"/>
</dbReference>
<keyword evidence="5" id="KW-1185">Reference proteome</keyword>
<reference evidence="4 5" key="1">
    <citation type="submission" date="2020-07" db="EMBL/GenBank/DDBJ databases">
        <title>Sequencing the genomes of 1000 actinobacteria strains.</title>
        <authorList>
            <person name="Klenk H.-P."/>
        </authorList>
    </citation>
    <scope>NUCLEOTIDE SEQUENCE [LARGE SCALE GENOMIC DNA]</scope>
    <source>
        <strain evidence="4 5">DSM 19087</strain>
    </source>
</reference>
<evidence type="ECO:0000256" key="1">
    <source>
        <dbReference type="ARBA" id="ARBA00008007"/>
    </source>
</evidence>
<dbReference type="Proteomes" id="UP000659061">
    <property type="component" value="Unassembled WGS sequence"/>
</dbReference>
<gene>
    <name evidence="4" type="ORF">BJ975_000594</name>
    <name evidence="3" type="ORF">IDH50_01370</name>
</gene>
<dbReference type="EMBL" id="JACBZN010000001">
    <property type="protein sequence ID" value="NYI37219.1"/>
    <property type="molecule type" value="Genomic_DNA"/>
</dbReference>
<dbReference type="InterPro" id="IPR029057">
    <property type="entry name" value="PRTase-like"/>
</dbReference>
<feature type="domain" description="Phosphoribosyltransferase" evidence="2">
    <location>
        <begin position="168"/>
        <end position="218"/>
    </location>
</feature>
<dbReference type="PANTHER" id="PTHR47505">
    <property type="entry name" value="DNA UTILIZATION PROTEIN YHGH"/>
    <property type="match status" value="1"/>
</dbReference>
<organism evidence="3 6">
    <name type="scientific">Aeromicrobium tamlense</name>
    <dbReference type="NCBI Taxonomy" id="375541"/>
    <lineage>
        <taxon>Bacteria</taxon>
        <taxon>Bacillati</taxon>
        <taxon>Actinomycetota</taxon>
        <taxon>Actinomycetes</taxon>
        <taxon>Propionibacteriales</taxon>
        <taxon>Nocardioidaceae</taxon>
        <taxon>Aeromicrobium</taxon>
    </lineage>
</organism>
<proteinExistence type="inferred from homology"/>
<dbReference type="EMBL" id="JACWMT010000001">
    <property type="protein sequence ID" value="MBD1268874.1"/>
    <property type="molecule type" value="Genomic_DNA"/>
</dbReference>
<name>A0A8I0FSH6_9ACTN</name>
<sequence length="230" mass="23859">MDRWWQGAADLVLGACCPLCEAPGGRVCRRCAASLPPEPVHVAAGDLEVVAAGVHAGPRRDAVLAWKLRAASGLDPLLAHHLAAAVLTLVGDAEAVTLVPVPSTRRSRRERGRDLVADLAVAAARDLTGIGLHGSARRCLRLVRQTADQHALGREERALNLARSMRATALPTGPVVVVDDIVTTGSTVREAVRALASRGDVEVLGAAALVVAEQGGPAVAGHPVDGLRSR</sequence>
<evidence type="ECO:0000313" key="6">
    <source>
        <dbReference type="Proteomes" id="UP000659061"/>
    </source>
</evidence>
<dbReference type="RefSeq" id="WP_179423516.1">
    <property type="nucleotide sequence ID" value="NZ_BAAAMP010000002.1"/>
</dbReference>
<evidence type="ECO:0000259" key="2">
    <source>
        <dbReference type="Pfam" id="PF00156"/>
    </source>
</evidence>
<dbReference type="AlphaFoldDB" id="A0A8I0FSH6"/>
<reference evidence="3" key="2">
    <citation type="submission" date="2020-09" db="EMBL/GenBank/DDBJ databases">
        <title>Novel species in genus Aeromicrobium.</title>
        <authorList>
            <person name="Zhang G."/>
        </authorList>
    </citation>
    <scope>NUCLEOTIDE SEQUENCE</scope>
    <source>
        <strain evidence="3">SSW1-57</strain>
    </source>
</reference>
<comment type="caution">
    <text evidence="3">The sequence shown here is derived from an EMBL/GenBank/DDBJ whole genome shotgun (WGS) entry which is preliminary data.</text>
</comment>
<comment type="similarity">
    <text evidence="1">Belongs to the ComF/GntX family.</text>
</comment>
<evidence type="ECO:0000313" key="4">
    <source>
        <dbReference type="EMBL" id="NYI37219.1"/>
    </source>
</evidence>
<evidence type="ECO:0000313" key="5">
    <source>
        <dbReference type="Proteomes" id="UP000587211"/>
    </source>
</evidence>
<dbReference type="Pfam" id="PF00156">
    <property type="entry name" value="Pribosyltran"/>
    <property type="match status" value="1"/>
</dbReference>
<dbReference type="PANTHER" id="PTHR47505:SF1">
    <property type="entry name" value="DNA UTILIZATION PROTEIN YHGH"/>
    <property type="match status" value="1"/>
</dbReference>
<accession>A0A8I0FSH6</accession>
<dbReference type="SUPFAM" id="SSF53271">
    <property type="entry name" value="PRTase-like"/>
    <property type="match status" value="1"/>
</dbReference>
<evidence type="ECO:0000313" key="3">
    <source>
        <dbReference type="EMBL" id="MBD1268874.1"/>
    </source>
</evidence>